<reference evidence="5 6" key="1">
    <citation type="submission" date="2024-03" db="EMBL/GenBank/DDBJ databases">
        <title>Aquirufa genome sequencing.</title>
        <authorList>
            <person name="Pitt A."/>
            <person name="Hahn M.W."/>
        </authorList>
    </citation>
    <scope>NUCLEOTIDE SEQUENCE [LARGE SCALE GENOMIC DNA]</scope>
    <source>
        <strain evidence="5 6">KTFRIE-69F</strain>
    </source>
</reference>
<dbReference type="PRINTS" id="PR00038">
    <property type="entry name" value="HTHLUXR"/>
</dbReference>
<keyword evidence="2" id="KW-0238">DNA-binding</keyword>
<dbReference type="PANTHER" id="PTHR44688:SF16">
    <property type="entry name" value="DNA-BINDING TRANSCRIPTIONAL ACTIVATOR DEVR_DOSR"/>
    <property type="match status" value="1"/>
</dbReference>
<dbReference type="Proteomes" id="UP001598112">
    <property type="component" value="Unassembled WGS sequence"/>
</dbReference>
<dbReference type="InterPro" id="IPR000792">
    <property type="entry name" value="Tscrpt_reg_LuxR_C"/>
</dbReference>
<dbReference type="EMBL" id="JBBKXY010000003">
    <property type="protein sequence ID" value="MFD3293787.1"/>
    <property type="molecule type" value="Genomic_DNA"/>
</dbReference>
<protein>
    <submittedName>
        <fullName evidence="5">Helix-turn-helix transcriptional regulator</fullName>
    </submittedName>
</protein>
<evidence type="ECO:0000259" key="4">
    <source>
        <dbReference type="PROSITE" id="PS50043"/>
    </source>
</evidence>
<dbReference type="InterPro" id="IPR036388">
    <property type="entry name" value="WH-like_DNA-bd_sf"/>
</dbReference>
<dbReference type="Pfam" id="PF00196">
    <property type="entry name" value="GerE"/>
    <property type="match status" value="1"/>
</dbReference>
<dbReference type="SMART" id="SM00421">
    <property type="entry name" value="HTH_LUXR"/>
    <property type="match status" value="1"/>
</dbReference>
<proteinExistence type="predicted"/>
<dbReference type="Gene3D" id="1.10.10.10">
    <property type="entry name" value="Winged helix-like DNA-binding domain superfamily/Winged helix DNA-binding domain"/>
    <property type="match status" value="1"/>
</dbReference>
<feature type="domain" description="HTH luxR-type" evidence="4">
    <location>
        <begin position="6"/>
        <end position="70"/>
    </location>
</feature>
<gene>
    <name evidence="5" type="ORF">SKC35_08830</name>
</gene>
<sequence length="76" mass="9107">MTQHLTLPNNFDFTSREAQVIQFSKDNFTCKEIAEHLFISENTVRKHRRNIMTKIGVSGKKDFRKFLRDYPSLRFK</sequence>
<keyword evidence="6" id="KW-1185">Reference proteome</keyword>
<dbReference type="RefSeq" id="WP_377979042.1">
    <property type="nucleotide sequence ID" value="NZ_JBBKXY010000003.1"/>
</dbReference>
<accession>A0ABW6D989</accession>
<organism evidence="5 6">
    <name type="scientific">Aquirufa originis</name>
    <dbReference type="NCBI Taxonomy" id="3096514"/>
    <lineage>
        <taxon>Bacteria</taxon>
        <taxon>Pseudomonadati</taxon>
        <taxon>Bacteroidota</taxon>
        <taxon>Cytophagia</taxon>
        <taxon>Cytophagales</taxon>
        <taxon>Flectobacillaceae</taxon>
        <taxon>Aquirufa</taxon>
    </lineage>
</organism>
<evidence type="ECO:0000313" key="6">
    <source>
        <dbReference type="Proteomes" id="UP001598112"/>
    </source>
</evidence>
<evidence type="ECO:0000256" key="1">
    <source>
        <dbReference type="ARBA" id="ARBA00023015"/>
    </source>
</evidence>
<evidence type="ECO:0000313" key="5">
    <source>
        <dbReference type="EMBL" id="MFD3293787.1"/>
    </source>
</evidence>
<dbReference type="SUPFAM" id="SSF46894">
    <property type="entry name" value="C-terminal effector domain of the bipartite response regulators"/>
    <property type="match status" value="1"/>
</dbReference>
<dbReference type="PANTHER" id="PTHR44688">
    <property type="entry name" value="DNA-BINDING TRANSCRIPTIONAL ACTIVATOR DEVR_DOSR"/>
    <property type="match status" value="1"/>
</dbReference>
<name>A0ABW6D989_9BACT</name>
<evidence type="ECO:0000256" key="3">
    <source>
        <dbReference type="ARBA" id="ARBA00023163"/>
    </source>
</evidence>
<keyword evidence="1" id="KW-0805">Transcription regulation</keyword>
<comment type="caution">
    <text evidence="5">The sequence shown here is derived from an EMBL/GenBank/DDBJ whole genome shotgun (WGS) entry which is preliminary data.</text>
</comment>
<dbReference type="CDD" id="cd06170">
    <property type="entry name" value="LuxR_C_like"/>
    <property type="match status" value="1"/>
</dbReference>
<keyword evidence="3" id="KW-0804">Transcription</keyword>
<dbReference type="InterPro" id="IPR016032">
    <property type="entry name" value="Sig_transdc_resp-reg_C-effctor"/>
</dbReference>
<evidence type="ECO:0000256" key="2">
    <source>
        <dbReference type="ARBA" id="ARBA00023125"/>
    </source>
</evidence>
<dbReference type="PROSITE" id="PS50043">
    <property type="entry name" value="HTH_LUXR_2"/>
    <property type="match status" value="1"/>
</dbReference>